<keyword evidence="2" id="KW-0808">Transferase</keyword>
<dbReference type="STRING" id="1202772.A0A1V9YIY7"/>
<dbReference type="InterPro" id="IPR051681">
    <property type="entry name" value="Ser/Thr_Kinases-Pseudokinases"/>
</dbReference>
<proteinExistence type="predicted"/>
<dbReference type="EMBL" id="JNBR01001629">
    <property type="protein sequence ID" value="OQR85678.1"/>
    <property type="molecule type" value="Genomic_DNA"/>
</dbReference>
<dbReference type="Pfam" id="PF00069">
    <property type="entry name" value="Pkinase"/>
    <property type="match status" value="1"/>
</dbReference>
<organism evidence="2 3">
    <name type="scientific">Achlya hypogyna</name>
    <name type="common">Oomycete</name>
    <name type="synonym">Protoachlya hypogyna</name>
    <dbReference type="NCBI Taxonomy" id="1202772"/>
    <lineage>
        <taxon>Eukaryota</taxon>
        <taxon>Sar</taxon>
        <taxon>Stramenopiles</taxon>
        <taxon>Oomycota</taxon>
        <taxon>Saprolegniomycetes</taxon>
        <taxon>Saprolegniales</taxon>
        <taxon>Achlyaceae</taxon>
        <taxon>Achlya</taxon>
    </lineage>
</organism>
<comment type="caution">
    <text evidence="2">The sequence shown here is derived from an EMBL/GenBank/DDBJ whole genome shotgun (WGS) entry which is preliminary data.</text>
</comment>
<sequence>MDLGDLQRHLSSHVLLDTLKGTKLTGFGVATDGSDEDTMTRSLGSYQWMAPEVIKEAHYSTASDIYAFGVIVSELTTHKVPYEGMANFTNGALMSQALVMRQIAMGELMPSFSASAPEGIVALGRDCLALDPDARPTALQLTRRIDCLIGNLRYQSDSVKLQSCCVPGPCVD</sequence>
<dbReference type="Proteomes" id="UP000243579">
    <property type="component" value="Unassembled WGS sequence"/>
</dbReference>
<dbReference type="InterPro" id="IPR011009">
    <property type="entry name" value="Kinase-like_dom_sf"/>
</dbReference>
<feature type="domain" description="Protein kinase" evidence="1">
    <location>
        <begin position="1"/>
        <end position="149"/>
    </location>
</feature>
<accession>A0A1V9YIY7</accession>
<dbReference type="GO" id="GO:0004674">
    <property type="term" value="F:protein serine/threonine kinase activity"/>
    <property type="evidence" value="ECO:0007669"/>
    <property type="project" value="TreeGrafter"/>
</dbReference>
<dbReference type="PROSITE" id="PS50011">
    <property type="entry name" value="PROTEIN_KINASE_DOM"/>
    <property type="match status" value="1"/>
</dbReference>
<keyword evidence="3" id="KW-1185">Reference proteome</keyword>
<protein>
    <submittedName>
        <fullName evidence="2">Protein kinase</fullName>
    </submittedName>
</protein>
<dbReference type="AlphaFoldDB" id="A0A1V9YIY7"/>
<dbReference type="Gene3D" id="1.10.510.10">
    <property type="entry name" value="Transferase(Phosphotransferase) domain 1"/>
    <property type="match status" value="1"/>
</dbReference>
<evidence type="ECO:0000313" key="2">
    <source>
        <dbReference type="EMBL" id="OQR85678.1"/>
    </source>
</evidence>
<name>A0A1V9YIY7_ACHHY</name>
<reference evidence="2 3" key="1">
    <citation type="journal article" date="2014" name="Genome Biol. Evol.">
        <title>The secreted proteins of Achlya hypogyna and Thraustotheca clavata identify the ancestral oomycete secretome and reveal gene acquisitions by horizontal gene transfer.</title>
        <authorList>
            <person name="Misner I."/>
            <person name="Blouin N."/>
            <person name="Leonard G."/>
            <person name="Richards T.A."/>
            <person name="Lane C.E."/>
        </authorList>
    </citation>
    <scope>NUCLEOTIDE SEQUENCE [LARGE SCALE GENOMIC DNA]</scope>
    <source>
        <strain evidence="2 3">ATCC 48635</strain>
    </source>
</reference>
<gene>
    <name evidence="2" type="ORF">ACHHYP_11560</name>
</gene>
<evidence type="ECO:0000259" key="1">
    <source>
        <dbReference type="PROSITE" id="PS50011"/>
    </source>
</evidence>
<dbReference type="SUPFAM" id="SSF56112">
    <property type="entry name" value="Protein kinase-like (PK-like)"/>
    <property type="match status" value="1"/>
</dbReference>
<keyword evidence="2" id="KW-0418">Kinase</keyword>
<dbReference type="OrthoDB" id="76895at2759"/>
<dbReference type="PANTHER" id="PTHR44329">
    <property type="entry name" value="SERINE/THREONINE-PROTEIN KINASE TNNI3K-RELATED"/>
    <property type="match status" value="1"/>
</dbReference>
<dbReference type="InterPro" id="IPR000719">
    <property type="entry name" value="Prot_kinase_dom"/>
</dbReference>
<dbReference type="PANTHER" id="PTHR44329:SF214">
    <property type="entry name" value="PROTEIN KINASE DOMAIN-CONTAINING PROTEIN"/>
    <property type="match status" value="1"/>
</dbReference>
<evidence type="ECO:0000313" key="3">
    <source>
        <dbReference type="Proteomes" id="UP000243579"/>
    </source>
</evidence>
<dbReference type="GO" id="GO:0005524">
    <property type="term" value="F:ATP binding"/>
    <property type="evidence" value="ECO:0007669"/>
    <property type="project" value="InterPro"/>
</dbReference>